<gene>
    <name evidence="1" type="ORF">AA309_10630</name>
</gene>
<accession>A0A0H1RD78</accession>
<dbReference type="EMBL" id="LCYG01000023">
    <property type="protein sequence ID" value="KLK93029.1"/>
    <property type="molecule type" value="Genomic_DNA"/>
</dbReference>
<sequence>MADSVAQALQHQVDGVPLDAAAKLRTCLDLDHGSILLNGRKATKSDDVYGELVRFREDTHIPLLMQSAANVAELEVRELVKPNDAEVLRGMSFF</sequence>
<name>A0A0H1RD78_9HYPH</name>
<dbReference type="AlphaFoldDB" id="A0A0H1RD78"/>
<protein>
    <recommendedName>
        <fullName evidence="3">Aldolase</fullName>
    </recommendedName>
</protein>
<reference evidence="1 2" key="1">
    <citation type="submission" date="2015-05" db="EMBL/GenBank/DDBJ databases">
        <title>Draft genome sequence of Microvirga vignae strain BR3299, a novel nitrogen fixing bacteria isolated from Brazil semi-aired region.</title>
        <authorList>
            <person name="Zilli J.E."/>
            <person name="Passos S.R."/>
            <person name="Leite J."/>
            <person name="Baldani J.I."/>
            <person name="Xavier G.R."/>
            <person name="Rumjaneck N.G."/>
            <person name="Simoes-Araujo J.L."/>
        </authorList>
    </citation>
    <scope>NUCLEOTIDE SEQUENCE [LARGE SCALE GENOMIC DNA]</scope>
    <source>
        <strain evidence="1 2">BR3299</strain>
    </source>
</reference>
<evidence type="ECO:0000313" key="2">
    <source>
        <dbReference type="Proteomes" id="UP000035489"/>
    </source>
</evidence>
<organism evidence="1 2">
    <name type="scientific">Microvirga vignae</name>
    <dbReference type="NCBI Taxonomy" id="1225564"/>
    <lineage>
        <taxon>Bacteria</taxon>
        <taxon>Pseudomonadati</taxon>
        <taxon>Pseudomonadota</taxon>
        <taxon>Alphaproteobacteria</taxon>
        <taxon>Hyphomicrobiales</taxon>
        <taxon>Methylobacteriaceae</taxon>
        <taxon>Microvirga</taxon>
    </lineage>
</organism>
<evidence type="ECO:0000313" key="1">
    <source>
        <dbReference type="EMBL" id="KLK93029.1"/>
    </source>
</evidence>
<dbReference type="PATRIC" id="fig|1225564.3.peg.2790"/>
<evidence type="ECO:0008006" key="3">
    <source>
        <dbReference type="Google" id="ProtNLM"/>
    </source>
</evidence>
<dbReference type="Proteomes" id="UP000035489">
    <property type="component" value="Unassembled WGS sequence"/>
</dbReference>
<proteinExistence type="predicted"/>
<keyword evidence="2" id="KW-1185">Reference proteome</keyword>
<comment type="caution">
    <text evidence="1">The sequence shown here is derived from an EMBL/GenBank/DDBJ whole genome shotgun (WGS) entry which is preliminary data.</text>
</comment>